<evidence type="ECO:0000256" key="7">
    <source>
        <dbReference type="ARBA" id="ARBA00023159"/>
    </source>
</evidence>
<name>A0A7K1R949_AGRVI</name>
<dbReference type="Gene3D" id="3.40.50.2300">
    <property type="match status" value="1"/>
</dbReference>
<dbReference type="Gene3D" id="6.10.250.690">
    <property type="match status" value="1"/>
</dbReference>
<accession>A0A7K1R949</accession>
<dbReference type="InterPro" id="IPR016032">
    <property type="entry name" value="Sig_transdc_resp-reg_C-effctor"/>
</dbReference>
<protein>
    <recommendedName>
        <fullName evidence="10">Regulatory protein VirG</fullName>
    </recommendedName>
</protein>
<dbReference type="Gene3D" id="1.10.10.10">
    <property type="entry name" value="Winged helix-like DNA-binding domain superfamily/Winged helix DNA-binding domain"/>
    <property type="match status" value="1"/>
</dbReference>
<evidence type="ECO:0000256" key="4">
    <source>
        <dbReference type="ARBA" id="ARBA00023012"/>
    </source>
</evidence>
<organism evidence="15 16">
    <name type="scientific">Agrobacterium vitis</name>
    <name type="common">Rhizobium vitis</name>
    <dbReference type="NCBI Taxonomy" id="373"/>
    <lineage>
        <taxon>Bacteria</taxon>
        <taxon>Pseudomonadati</taxon>
        <taxon>Pseudomonadota</taxon>
        <taxon>Alphaproteobacteria</taxon>
        <taxon>Hyphomicrobiales</taxon>
        <taxon>Rhizobiaceae</taxon>
        <taxon>Rhizobium/Agrobacterium group</taxon>
        <taxon>Agrobacterium</taxon>
    </lineage>
</organism>
<keyword evidence="3 11" id="KW-0597">Phosphoprotein</keyword>
<dbReference type="FunFam" id="1.10.10.10:FF:000099">
    <property type="entry name" value="Two-component system response regulator TorR"/>
    <property type="match status" value="1"/>
</dbReference>
<feature type="modified residue" description="4-aspartylphosphate" evidence="11">
    <location>
        <position position="55"/>
    </location>
</feature>
<comment type="caution">
    <text evidence="15">The sequence shown here is derived from an EMBL/GenBank/DDBJ whole genome shotgun (WGS) entry which is preliminary data.</text>
</comment>
<dbReference type="PROSITE" id="PS51755">
    <property type="entry name" value="OMPR_PHOB"/>
    <property type="match status" value="1"/>
</dbReference>
<keyword evidence="8" id="KW-0804">Transcription</keyword>
<feature type="domain" description="OmpR/PhoB-type" evidence="14">
    <location>
        <begin position="134"/>
        <end position="234"/>
    </location>
</feature>
<evidence type="ECO:0000256" key="10">
    <source>
        <dbReference type="ARBA" id="ARBA00067337"/>
    </source>
</evidence>
<feature type="domain" description="Response regulatory" evidence="13">
    <location>
        <begin position="6"/>
        <end position="119"/>
    </location>
</feature>
<dbReference type="Pfam" id="PF00486">
    <property type="entry name" value="Trans_reg_C"/>
    <property type="match status" value="1"/>
</dbReference>
<dbReference type="GO" id="GO:0005829">
    <property type="term" value="C:cytosol"/>
    <property type="evidence" value="ECO:0007669"/>
    <property type="project" value="TreeGrafter"/>
</dbReference>
<dbReference type="RefSeq" id="WP_156589779.1">
    <property type="nucleotide sequence ID" value="NZ_WPHU01000001.1"/>
</dbReference>
<dbReference type="PROSITE" id="PS50110">
    <property type="entry name" value="RESPONSE_REGULATORY"/>
    <property type="match status" value="1"/>
</dbReference>
<dbReference type="GO" id="GO:0000156">
    <property type="term" value="F:phosphorelay response regulator activity"/>
    <property type="evidence" value="ECO:0007669"/>
    <property type="project" value="TreeGrafter"/>
</dbReference>
<dbReference type="SUPFAM" id="SSF46894">
    <property type="entry name" value="C-terminal effector domain of the bipartite response regulators"/>
    <property type="match status" value="1"/>
</dbReference>
<keyword evidence="5" id="KW-0805">Transcription regulation</keyword>
<dbReference type="CDD" id="cd00383">
    <property type="entry name" value="trans_reg_C"/>
    <property type="match status" value="1"/>
</dbReference>
<evidence type="ECO:0000259" key="13">
    <source>
        <dbReference type="PROSITE" id="PS50110"/>
    </source>
</evidence>
<dbReference type="Pfam" id="PF00072">
    <property type="entry name" value="Response_reg"/>
    <property type="match status" value="1"/>
</dbReference>
<dbReference type="InterPro" id="IPR039420">
    <property type="entry name" value="WalR-like"/>
</dbReference>
<dbReference type="InterPro" id="IPR001789">
    <property type="entry name" value="Sig_transdc_resp-reg_receiver"/>
</dbReference>
<dbReference type="SMART" id="SM00448">
    <property type="entry name" value="REC"/>
    <property type="match status" value="1"/>
</dbReference>
<dbReference type="GO" id="GO:0006355">
    <property type="term" value="P:regulation of DNA-templated transcription"/>
    <property type="evidence" value="ECO:0007669"/>
    <property type="project" value="InterPro"/>
</dbReference>
<evidence type="ECO:0000313" key="15">
    <source>
        <dbReference type="EMBL" id="MVA54635.1"/>
    </source>
</evidence>
<dbReference type="CDD" id="cd17574">
    <property type="entry name" value="REC_OmpR"/>
    <property type="match status" value="1"/>
</dbReference>
<evidence type="ECO:0000256" key="5">
    <source>
        <dbReference type="ARBA" id="ARBA00023015"/>
    </source>
</evidence>
<evidence type="ECO:0000256" key="8">
    <source>
        <dbReference type="ARBA" id="ARBA00023163"/>
    </source>
</evidence>
<evidence type="ECO:0000256" key="2">
    <source>
        <dbReference type="ARBA" id="ARBA00022490"/>
    </source>
</evidence>
<gene>
    <name evidence="15" type="ORF">GOZ88_00745</name>
</gene>
<feature type="DNA-binding region" description="OmpR/PhoB-type" evidence="12">
    <location>
        <begin position="134"/>
        <end position="234"/>
    </location>
</feature>
<evidence type="ECO:0000259" key="14">
    <source>
        <dbReference type="PROSITE" id="PS51755"/>
    </source>
</evidence>
<dbReference type="FunFam" id="3.40.50.2300:FF:000001">
    <property type="entry name" value="DNA-binding response regulator PhoB"/>
    <property type="match status" value="1"/>
</dbReference>
<dbReference type="EMBL" id="WPHU01000001">
    <property type="protein sequence ID" value="MVA54635.1"/>
    <property type="molecule type" value="Genomic_DNA"/>
</dbReference>
<evidence type="ECO:0000256" key="1">
    <source>
        <dbReference type="ARBA" id="ARBA00004496"/>
    </source>
</evidence>
<proteinExistence type="predicted"/>
<keyword evidence="7" id="KW-0010">Activator</keyword>
<dbReference type="PANTHER" id="PTHR48111">
    <property type="entry name" value="REGULATOR OF RPOS"/>
    <property type="match status" value="1"/>
</dbReference>
<dbReference type="InterPro" id="IPR001867">
    <property type="entry name" value="OmpR/PhoB-type_DNA-bd"/>
</dbReference>
<dbReference type="GO" id="GO:0032993">
    <property type="term" value="C:protein-DNA complex"/>
    <property type="evidence" value="ECO:0007669"/>
    <property type="project" value="TreeGrafter"/>
</dbReference>
<keyword evidence="6 12" id="KW-0238">DNA-binding</keyword>
<evidence type="ECO:0000256" key="12">
    <source>
        <dbReference type="PROSITE-ProRule" id="PRU01091"/>
    </source>
</evidence>
<dbReference type="InterPro" id="IPR036388">
    <property type="entry name" value="WH-like_DNA-bd_sf"/>
</dbReference>
<keyword evidence="2" id="KW-0963">Cytoplasm</keyword>
<keyword evidence="4" id="KW-0902">Two-component regulatory system</keyword>
<comment type="subcellular location">
    <subcellularLocation>
        <location evidence="1">Cytoplasm</location>
    </subcellularLocation>
</comment>
<dbReference type="PANTHER" id="PTHR48111:SF4">
    <property type="entry name" value="DNA-BINDING DUAL TRANSCRIPTIONAL REGULATOR OMPR"/>
    <property type="match status" value="1"/>
</dbReference>
<dbReference type="Proteomes" id="UP000440716">
    <property type="component" value="Unassembled WGS sequence"/>
</dbReference>
<comment type="function">
    <text evidence="9">VirG is required for the positive regulation of at least two vir loci encoded by the Ti plasmid of A.tumefaciens.</text>
</comment>
<sequence length="241" mass="26997">MSDAPKILIVEDDEQIADMVRDSLNEQGMLVEVAADSAAMDAKMHALDFDLIVLDVMLPGEDGFSICRRLRGSGDIPILMLTSVSSDIDRVVGLEIGADDYVTKPFVLRELTARIKGLLRRSRVTSQRPDSLRKSFFRFDGWQVDPARRQLHDPSHARVAMTTHEFDLLLAFCQNPGRVLTREQLLSATHAGLAGPIERSIDVHISRLRQKIEKDPRDPTLLKTVRLGGYIFTANVEEVHV</sequence>
<evidence type="ECO:0000313" key="16">
    <source>
        <dbReference type="Proteomes" id="UP000440716"/>
    </source>
</evidence>
<evidence type="ECO:0000256" key="3">
    <source>
        <dbReference type="ARBA" id="ARBA00022553"/>
    </source>
</evidence>
<evidence type="ECO:0000256" key="9">
    <source>
        <dbReference type="ARBA" id="ARBA00053604"/>
    </source>
</evidence>
<evidence type="ECO:0000256" key="6">
    <source>
        <dbReference type="ARBA" id="ARBA00023125"/>
    </source>
</evidence>
<evidence type="ECO:0000256" key="11">
    <source>
        <dbReference type="PROSITE-ProRule" id="PRU00169"/>
    </source>
</evidence>
<reference evidence="15 16" key="1">
    <citation type="submission" date="2019-12" db="EMBL/GenBank/DDBJ databases">
        <title>Whole-genome sequencing of Allorhizobium vitis.</title>
        <authorList>
            <person name="Gan H.M."/>
            <person name="Szegedi E."/>
            <person name="Burr T."/>
            <person name="Savka M.A."/>
        </authorList>
    </citation>
    <scope>NUCLEOTIDE SEQUENCE [LARGE SCALE GENOMIC DNA]</scope>
    <source>
        <strain evidence="15 16">CG415</strain>
    </source>
</reference>
<dbReference type="SMART" id="SM00862">
    <property type="entry name" value="Trans_reg_C"/>
    <property type="match status" value="1"/>
</dbReference>
<dbReference type="InterPro" id="IPR011006">
    <property type="entry name" value="CheY-like_superfamily"/>
</dbReference>
<dbReference type="SUPFAM" id="SSF52172">
    <property type="entry name" value="CheY-like"/>
    <property type="match status" value="1"/>
</dbReference>
<dbReference type="AlphaFoldDB" id="A0A7K1R949"/>
<dbReference type="GO" id="GO:0000976">
    <property type="term" value="F:transcription cis-regulatory region binding"/>
    <property type="evidence" value="ECO:0007669"/>
    <property type="project" value="TreeGrafter"/>
</dbReference>